<evidence type="ECO:0000313" key="3">
    <source>
        <dbReference type="Proteomes" id="UP001549167"/>
    </source>
</evidence>
<keyword evidence="1" id="KW-1133">Transmembrane helix</keyword>
<sequence>MDKISFAKFVFLGIIAGIVLSGIIKWIGFDFQLWQTIFGEPTLLSALLVIVISSLIIYVLIRSMYKKYEQSSH</sequence>
<dbReference type="Proteomes" id="UP001549167">
    <property type="component" value="Unassembled WGS sequence"/>
</dbReference>
<feature type="transmembrane region" description="Helical" evidence="1">
    <location>
        <begin position="9"/>
        <end position="29"/>
    </location>
</feature>
<keyword evidence="3" id="KW-1185">Reference proteome</keyword>
<keyword evidence="1" id="KW-0472">Membrane</keyword>
<dbReference type="EMBL" id="JBEPMX010000006">
    <property type="protein sequence ID" value="MET3683299.1"/>
    <property type="molecule type" value="Genomic_DNA"/>
</dbReference>
<name>A0ABV2KUQ3_9BACI</name>
<feature type="transmembrane region" description="Helical" evidence="1">
    <location>
        <begin position="41"/>
        <end position="61"/>
    </location>
</feature>
<dbReference type="RefSeq" id="WP_354219881.1">
    <property type="nucleotide sequence ID" value="NZ_JBEPMX010000006.1"/>
</dbReference>
<reference evidence="2 3" key="1">
    <citation type="submission" date="2024-06" db="EMBL/GenBank/DDBJ databases">
        <title>Genomic Encyclopedia of Type Strains, Phase IV (KMG-IV): sequencing the most valuable type-strain genomes for metagenomic binning, comparative biology and taxonomic classification.</title>
        <authorList>
            <person name="Goeker M."/>
        </authorList>
    </citation>
    <scope>NUCLEOTIDE SEQUENCE [LARGE SCALE GENOMIC DNA]</scope>
    <source>
        <strain evidence="2 3">DSM 23520</strain>
    </source>
</reference>
<gene>
    <name evidence="2" type="ORF">ABID56_001394</name>
</gene>
<organism evidence="2 3">
    <name type="scientific">Alkalibacillus flavidus</name>
    <dbReference type="NCBI Taxonomy" id="546021"/>
    <lineage>
        <taxon>Bacteria</taxon>
        <taxon>Bacillati</taxon>
        <taxon>Bacillota</taxon>
        <taxon>Bacilli</taxon>
        <taxon>Bacillales</taxon>
        <taxon>Bacillaceae</taxon>
        <taxon>Alkalibacillus</taxon>
    </lineage>
</organism>
<comment type="caution">
    <text evidence="2">The sequence shown here is derived from an EMBL/GenBank/DDBJ whole genome shotgun (WGS) entry which is preliminary data.</text>
</comment>
<evidence type="ECO:0000256" key="1">
    <source>
        <dbReference type="SAM" id="Phobius"/>
    </source>
</evidence>
<proteinExistence type="predicted"/>
<evidence type="ECO:0000313" key="2">
    <source>
        <dbReference type="EMBL" id="MET3683299.1"/>
    </source>
</evidence>
<accession>A0ABV2KUQ3</accession>
<protein>
    <submittedName>
        <fullName evidence="2">Fructose-specific phosphotransferase system IIC component</fullName>
    </submittedName>
</protein>
<keyword evidence="1" id="KW-0812">Transmembrane</keyword>